<proteinExistence type="inferred from homology"/>
<feature type="binding site" evidence="8">
    <location>
        <position position="93"/>
    </location>
    <ligand>
        <name>Fe cation</name>
        <dbReference type="ChEBI" id="CHEBI:24875"/>
        <label>1</label>
    </ligand>
</feature>
<dbReference type="InterPro" id="IPR009078">
    <property type="entry name" value="Ferritin-like_SF"/>
</dbReference>
<name>A0A2X1XS76_9FIRM</name>
<evidence type="ECO:0000256" key="1">
    <source>
        <dbReference type="ARBA" id="ARBA00002485"/>
    </source>
</evidence>
<dbReference type="InterPro" id="IPR012347">
    <property type="entry name" value="Ferritin-like"/>
</dbReference>
<accession>A0A2X1XS76</accession>
<gene>
    <name evidence="11" type="primary">ftnA</name>
    <name evidence="11" type="ORF">NCTC13076_00501</name>
</gene>
<keyword evidence="9" id="KW-0963">Cytoplasm</keyword>
<protein>
    <recommendedName>
        <fullName evidence="9">Ferritin</fullName>
        <ecNumber evidence="9">1.16.3.2</ecNumber>
    </recommendedName>
</protein>
<feature type="binding site" evidence="8">
    <location>
        <position position="16"/>
    </location>
    <ligand>
        <name>Fe cation</name>
        <dbReference type="ChEBI" id="CHEBI:24875"/>
        <label>1</label>
    </ligand>
</feature>
<dbReference type="GO" id="GO:0006826">
    <property type="term" value="P:iron ion transport"/>
    <property type="evidence" value="ECO:0007669"/>
    <property type="project" value="InterPro"/>
</dbReference>
<sequence>MESKLIKGLIEQYNFEVESGYIYYSMANYVEDKGMSGFAHFFNKQAEEEFEHAEKLRRFLFEIDVRPDLEGIDKPETEFGTFTETFKTALEHEKEVTRRIHDLVDLSVEENDHRVTSLLQWYVDEQVEEEDNFRDIVERLERINESWSGLYIYDAELGRR</sequence>
<keyword evidence="6 8" id="KW-0408">Iron</keyword>
<evidence type="ECO:0000256" key="8">
    <source>
        <dbReference type="PIRSR" id="PIRSR601519-1"/>
    </source>
</evidence>
<dbReference type="GO" id="GO:0008199">
    <property type="term" value="F:ferric iron binding"/>
    <property type="evidence" value="ECO:0007669"/>
    <property type="project" value="InterPro"/>
</dbReference>
<dbReference type="OrthoDB" id="9801481at2"/>
<dbReference type="PROSITE" id="PS50905">
    <property type="entry name" value="FERRITIN_LIKE"/>
    <property type="match status" value="1"/>
</dbReference>
<dbReference type="GeneID" id="83862016"/>
<evidence type="ECO:0000313" key="12">
    <source>
        <dbReference type="Proteomes" id="UP000250070"/>
    </source>
</evidence>
<dbReference type="InterPro" id="IPR001519">
    <property type="entry name" value="Ferritin"/>
</dbReference>
<dbReference type="GO" id="GO:0005829">
    <property type="term" value="C:cytosol"/>
    <property type="evidence" value="ECO:0007669"/>
    <property type="project" value="TreeGrafter"/>
</dbReference>
<keyword evidence="5 11" id="KW-0560">Oxidoreductase</keyword>
<evidence type="ECO:0000256" key="4">
    <source>
        <dbReference type="ARBA" id="ARBA00022723"/>
    </source>
</evidence>
<keyword evidence="3 9" id="KW-0409">Iron storage</keyword>
<evidence type="ECO:0000256" key="6">
    <source>
        <dbReference type="ARBA" id="ARBA00023004"/>
    </source>
</evidence>
<feature type="domain" description="Ferritin-like diiron" evidence="10">
    <location>
        <begin position="1"/>
        <end position="144"/>
    </location>
</feature>
<dbReference type="EC" id="1.16.3.2" evidence="9"/>
<dbReference type="EMBL" id="UATM01000032">
    <property type="protein sequence ID" value="SPY46508.1"/>
    <property type="molecule type" value="Genomic_DNA"/>
</dbReference>
<comment type="similarity">
    <text evidence="2 9">Belongs to the ferritin family. Prokaryotic subfamily.</text>
</comment>
<reference evidence="11 12" key="1">
    <citation type="submission" date="2018-06" db="EMBL/GenBank/DDBJ databases">
        <authorList>
            <consortium name="Pathogen Informatics"/>
            <person name="Doyle S."/>
        </authorList>
    </citation>
    <scope>NUCLEOTIDE SEQUENCE [LARGE SCALE GENOMIC DNA]</scope>
    <source>
        <strain evidence="11 12">NCTC13076</strain>
    </source>
</reference>
<dbReference type="AlphaFoldDB" id="A0A2X1XS76"/>
<dbReference type="STRING" id="54005.HMPREF3229_01807"/>
<dbReference type="Pfam" id="PF00210">
    <property type="entry name" value="Ferritin"/>
    <property type="match status" value="1"/>
</dbReference>
<dbReference type="InterPro" id="IPR008331">
    <property type="entry name" value="Ferritin_DPS_dom"/>
</dbReference>
<dbReference type="InterPro" id="IPR009040">
    <property type="entry name" value="Ferritin-like_diiron"/>
</dbReference>
<comment type="function">
    <text evidence="1 9">Iron-storage protein.</text>
</comment>
<dbReference type="FunFam" id="1.20.1260.10:FF:000001">
    <property type="entry name" value="Non-heme ferritin"/>
    <property type="match status" value="1"/>
</dbReference>
<dbReference type="InterPro" id="IPR041719">
    <property type="entry name" value="Ferritin_prok"/>
</dbReference>
<dbReference type="RefSeq" id="WP_070701801.1">
    <property type="nucleotide sequence ID" value="NZ_CP068103.1"/>
</dbReference>
<dbReference type="SUPFAM" id="SSF47240">
    <property type="entry name" value="Ferritin-like"/>
    <property type="match status" value="1"/>
</dbReference>
<comment type="catalytic activity">
    <reaction evidence="7 9">
        <text>4 Fe(2+) + O2 + 6 H2O = 4 iron(III) oxide-hydroxide + 12 H(+)</text>
        <dbReference type="Rhea" id="RHEA:11972"/>
        <dbReference type="ChEBI" id="CHEBI:15377"/>
        <dbReference type="ChEBI" id="CHEBI:15378"/>
        <dbReference type="ChEBI" id="CHEBI:15379"/>
        <dbReference type="ChEBI" id="CHEBI:29033"/>
        <dbReference type="ChEBI" id="CHEBI:78619"/>
        <dbReference type="EC" id="1.16.3.2"/>
    </reaction>
</comment>
<dbReference type="Proteomes" id="UP000250070">
    <property type="component" value="Unassembled WGS sequence"/>
</dbReference>
<dbReference type="GO" id="GO:0006879">
    <property type="term" value="P:intracellular iron ion homeostasis"/>
    <property type="evidence" value="ECO:0007669"/>
    <property type="project" value="UniProtKB-KW"/>
</dbReference>
<feature type="binding site" evidence="8">
    <location>
        <position position="52"/>
    </location>
    <ligand>
        <name>Fe cation</name>
        <dbReference type="ChEBI" id="CHEBI:24875"/>
        <label>1</label>
    </ligand>
</feature>
<evidence type="ECO:0000313" key="11">
    <source>
        <dbReference type="EMBL" id="SPY46508.1"/>
    </source>
</evidence>
<dbReference type="GO" id="GO:0042802">
    <property type="term" value="F:identical protein binding"/>
    <property type="evidence" value="ECO:0007669"/>
    <property type="project" value="UniProtKB-ARBA"/>
</dbReference>
<organism evidence="11 12">
    <name type="scientific">Peptoniphilus harei</name>
    <dbReference type="NCBI Taxonomy" id="54005"/>
    <lineage>
        <taxon>Bacteria</taxon>
        <taxon>Bacillati</taxon>
        <taxon>Bacillota</taxon>
        <taxon>Tissierellia</taxon>
        <taxon>Tissierellales</taxon>
        <taxon>Peptoniphilaceae</taxon>
        <taxon>Peptoniphilus</taxon>
    </lineage>
</organism>
<dbReference type="PANTHER" id="PTHR11431">
    <property type="entry name" value="FERRITIN"/>
    <property type="match status" value="1"/>
</dbReference>
<evidence type="ECO:0000256" key="7">
    <source>
        <dbReference type="ARBA" id="ARBA00048035"/>
    </source>
</evidence>
<dbReference type="PANTHER" id="PTHR11431:SF127">
    <property type="entry name" value="BACTERIAL NON-HEME FERRITIN"/>
    <property type="match status" value="1"/>
</dbReference>
<evidence type="ECO:0000256" key="9">
    <source>
        <dbReference type="RuleBase" id="RU361145"/>
    </source>
</evidence>
<comment type="subcellular location">
    <subcellularLocation>
        <location evidence="9">Cytoplasm</location>
    </subcellularLocation>
</comment>
<dbReference type="CDD" id="cd01055">
    <property type="entry name" value="Nonheme_Ferritin"/>
    <property type="match status" value="1"/>
</dbReference>
<feature type="binding site" evidence="8">
    <location>
        <position position="49"/>
    </location>
    <ligand>
        <name>Fe cation</name>
        <dbReference type="ChEBI" id="CHEBI:24875"/>
        <label>1</label>
    </ligand>
</feature>
<dbReference type="GO" id="GO:0004322">
    <property type="term" value="F:ferroxidase activity"/>
    <property type="evidence" value="ECO:0007669"/>
    <property type="project" value="TreeGrafter"/>
</dbReference>
<keyword evidence="4 8" id="KW-0479">Metal-binding</keyword>
<feature type="binding site" evidence="8">
    <location>
        <position position="126"/>
    </location>
    <ligand>
        <name>Fe cation</name>
        <dbReference type="ChEBI" id="CHEBI:24875"/>
        <label>1</label>
    </ligand>
</feature>
<dbReference type="Gene3D" id="1.20.1260.10">
    <property type="match status" value="1"/>
</dbReference>
<evidence type="ECO:0000256" key="3">
    <source>
        <dbReference type="ARBA" id="ARBA00022434"/>
    </source>
</evidence>
<dbReference type="GO" id="GO:0008198">
    <property type="term" value="F:ferrous iron binding"/>
    <property type="evidence" value="ECO:0007669"/>
    <property type="project" value="TreeGrafter"/>
</dbReference>
<evidence type="ECO:0000256" key="2">
    <source>
        <dbReference type="ARBA" id="ARBA00006950"/>
    </source>
</evidence>
<evidence type="ECO:0000259" key="10">
    <source>
        <dbReference type="PROSITE" id="PS50905"/>
    </source>
</evidence>
<evidence type="ECO:0000256" key="5">
    <source>
        <dbReference type="ARBA" id="ARBA00023002"/>
    </source>
</evidence>